<reference evidence="3" key="2">
    <citation type="submission" date="2020-06" db="EMBL/GenBank/DDBJ databases">
        <authorList>
            <person name="Sheffer M."/>
        </authorList>
    </citation>
    <scope>NUCLEOTIDE SEQUENCE</scope>
</reference>
<feature type="region of interest" description="Disordered" evidence="1">
    <location>
        <begin position="145"/>
        <end position="170"/>
    </location>
</feature>
<reference evidence="3" key="1">
    <citation type="journal article" date="2020" name="bioRxiv">
        <title>Chromosome-level reference genome of the European wasp spider Argiope bruennichi: a resource for studies on range expansion and evolutionary adaptation.</title>
        <authorList>
            <person name="Sheffer M.M."/>
            <person name="Hoppe A."/>
            <person name="Krehenwinkel H."/>
            <person name="Uhl G."/>
            <person name="Kuss A.W."/>
            <person name="Jensen L."/>
            <person name="Jensen C."/>
            <person name="Gillespie R.G."/>
            <person name="Hoff K.J."/>
            <person name="Prost S."/>
        </authorList>
    </citation>
    <scope>NUCLEOTIDE SEQUENCE</scope>
</reference>
<keyword evidence="4" id="KW-1185">Reference proteome</keyword>
<feature type="compositionally biased region" description="Basic and acidic residues" evidence="1">
    <location>
        <begin position="322"/>
        <end position="349"/>
    </location>
</feature>
<evidence type="ECO:0000313" key="3">
    <source>
        <dbReference type="EMBL" id="KAF8795009.1"/>
    </source>
</evidence>
<feature type="compositionally biased region" description="Low complexity" evidence="1">
    <location>
        <begin position="152"/>
        <end position="170"/>
    </location>
</feature>
<feature type="compositionally biased region" description="Polar residues" evidence="1">
    <location>
        <begin position="287"/>
        <end position="301"/>
    </location>
</feature>
<evidence type="ECO:0000256" key="1">
    <source>
        <dbReference type="SAM" id="MobiDB-lite"/>
    </source>
</evidence>
<protein>
    <submittedName>
        <fullName evidence="3">Uncharacterized protein</fullName>
    </submittedName>
</protein>
<organism evidence="3 4">
    <name type="scientific">Argiope bruennichi</name>
    <name type="common">Wasp spider</name>
    <name type="synonym">Aranea bruennichi</name>
    <dbReference type="NCBI Taxonomy" id="94029"/>
    <lineage>
        <taxon>Eukaryota</taxon>
        <taxon>Metazoa</taxon>
        <taxon>Ecdysozoa</taxon>
        <taxon>Arthropoda</taxon>
        <taxon>Chelicerata</taxon>
        <taxon>Arachnida</taxon>
        <taxon>Araneae</taxon>
        <taxon>Araneomorphae</taxon>
        <taxon>Entelegynae</taxon>
        <taxon>Araneoidea</taxon>
        <taxon>Araneidae</taxon>
        <taxon>Argiope</taxon>
    </lineage>
</organism>
<dbReference type="EMBL" id="JABXBU010000002">
    <property type="protein sequence ID" value="KAF8795009.1"/>
    <property type="molecule type" value="Genomic_DNA"/>
</dbReference>
<name>A0A8T0FZM7_ARGBR</name>
<gene>
    <name evidence="3" type="ORF">HNY73_002911</name>
</gene>
<accession>A0A8T0FZM7</accession>
<feature type="chain" id="PRO_5035795716" evidence="2">
    <location>
        <begin position="24"/>
        <end position="636"/>
    </location>
</feature>
<feature type="region of interest" description="Disordered" evidence="1">
    <location>
        <begin position="614"/>
        <end position="636"/>
    </location>
</feature>
<proteinExistence type="predicted"/>
<feature type="compositionally biased region" description="Polar residues" evidence="1">
    <location>
        <begin position="627"/>
        <end position="636"/>
    </location>
</feature>
<dbReference type="AlphaFoldDB" id="A0A8T0FZM7"/>
<comment type="caution">
    <text evidence="3">The sequence shown here is derived from an EMBL/GenBank/DDBJ whole genome shotgun (WGS) entry which is preliminary data.</text>
</comment>
<feature type="compositionally biased region" description="Basic and acidic residues" evidence="1">
    <location>
        <begin position="259"/>
        <end position="268"/>
    </location>
</feature>
<evidence type="ECO:0000313" key="4">
    <source>
        <dbReference type="Proteomes" id="UP000807504"/>
    </source>
</evidence>
<keyword evidence="2" id="KW-0732">Signal</keyword>
<feature type="compositionally biased region" description="Basic and acidic residues" evidence="1">
    <location>
        <begin position="304"/>
        <end position="313"/>
    </location>
</feature>
<feature type="region of interest" description="Disordered" evidence="1">
    <location>
        <begin position="64"/>
        <end position="91"/>
    </location>
</feature>
<dbReference type="Proteomes" id="UP000807504">
    <property type="component" value="Unassembled WGS sequence"/>
</dbReference>
<evidence type="ECO:0000256" key="2">
    <source>
        <dbReference type="SAM" id="SignalP"/>
    </source>
</evidence>
<feature type="region of interest" description="Disordered" evidence="1">
    <location>
        <begin position="241"/>
        <end position="349"/>
    </location>
</feature>
<sequence>MDFLRSFKVFLAVGFLITDISHCIPSYKDVGKGDVSNSLNPPYLNAAYVAFNGEREMLPKSISKRSADWSNRRSASAVTPSKLLPEPQESEKVDITTKLPRVIRKVRLQNIPPQFKNFDQNGISVDQKNVTVTSDKTGRVVRVKKYRKRTTTTKPSVSTTISTRPTTTKHTTLRPTNFVRQTTFRPINYRRQTTSRSSTPSSDYSHITVINKEYIHQKPNRKNRNKDMNRIWVPTSTFRSRAVQKESNDVTSQPYTNEGEFKRQRSENTYDDYQSKNKGSRAYDLNFDSSQISRSNRQTAEPDSESKQQKETLMEPINTKRTVSENKQKSSHRQEDSNPLHSSEHSREMKEINSYQTNNPGSVFDTTPMPLIPKSVEIFKDDPHGQNNPLSHYIPHSGLKTNESHNNEMPKDVSLPFGSEIPPPAQPQVNSQQEPNFPETLYDQFPLQRNPMFQGYPYENINPYFGSHQARIPGMPPIQTSGSLIPADFRQPFTPFNRQNDPQFRDYFSSSFQPSPYHRREGEARPDFYQSPQLAALRRSIIEEAYSEEEVTEPTTEFSIPKFEIPSIDFNDKGCRTVYKEVRAVPSDGLNEGKQETNAKSFIMTRECYFPDGVPTVTPVEEKESIENVTSPTKEI</sequence>
<feature type="signal peptide" evidence="2">
    <location>
        <begin position="1"/>
        <end position="23"/>
    </location>
</feature>